<comment type="caution">
    <text evidence="3">The sequence shown here is derived from an EMBL/GenBank/DDBJ whole genome shotgun (WGS) entry which is preliminary data.</text>
</comment>
<dbReference type="PANTHER" id="PTHR43682:SF1">
    <property type="entry name" value="LACTATE UTILIZATION PROTEIN C"/>
    <property type="match status" value="1"/>
</dbReference>
<keyword evidence="4" id="KW-1185">Reference proteome</keyword>
<dbReference type="InterPro" id="IPR037171">
    <property type="entry name" value="NagB/RpiA_transferase-like"/>
</dbReference>
<protein>
    <submittedName>
        <fullName evidence="3">L-lactate dehydrogenase complex protein LldG</fullName>
    </submittedName>
</protein>
<sequence length="237" mass="24559">MTAREEIMRRLRAVRPIPPVTVPRGYDRGPIAAGPAPTGPAADGNAPATTTSGGTDASGTDASAPELIELLVDRLVDYRATVTHCDPAGLARALAGLLDDVPAVAVPPGLPGGWLSAYPGTVRRDGAPRPLTVTDLDEPGLAVVTGCAVAVAETGTLILDTGTDQGRRLLTLVPDHHICVVRTDQVVDRVPEALRRLADPTRPVTLVSGPSATSDIELNRVEGVHGPRRLDVLIVAG</sequence>
<dbReference type="Pfam" id="PF02589">
    <property type="entry name" value="LUD_dom"/>
    <property type="match status" value="1"/>
</dbReference>
<evidence type="ECO:0000313" key="4">
    <source>
        <dbReference type="Proteomes" id="UP000277671"/>
    </source>
</evidence>
<organism evidence="3 4">
    <name type="scientific">Micromonospora pisi</name>
    <dbReference type="NCBI Taxonomy" id="589240"/>
    <lineage>
        <taxon>Bacteria</taxon>
        <taxon>Bacillati</taxon>
        <taxon>Actinomycetota</taxon>
        <taxon>Actinomycetes</taxon>
        <taxon>Micromonosporales</taxon>
        <taxon>Micromonosporaceae</taxon>
        <taxon>Micromonospora</taxon>
    </lineage>
</organism>
<evidence type="ECO:0000313" key="3">
    <source>
        <dbReference type="EMBL" id="RKR88011.1"/>
    </source>
</evidence>
<dbReference type="SUPFAM" id="SSF100950">
    <property type="entry name" value="NagB/RpiA/CoA transferase-like"/>
    <property type="match status" value="1"/>
</dbReference>
<name>A0A495JGW2_9ACTN</name>
<dbReference type="OrthoDB" id="9794187at2"/>
<dbReference type="InterPro" id="IPR003741">
    <property type="entry name" value="LUD_dom"/>
</dbReference>
<feature type="region of interest" description="Disordered" evidence="1">
    <location>
        <begin position="22"/>
        <end position="61"/>
    </location>
</feature>
<feature type="compositionally biased region" description="Low complexity" evidence="1">
    <location>
        <begin position="29"/>
        <end position="61"/>
    </location>
</feature>
<dbReference type="InterPro" id="IPR024185">
    <property type="entry name" value="FTHF_cligase-like_sf"/>
</dbReference>
<evidence type="ECO:0000259" key="2">
    <source>
        <dbReference type="Pfam" id="PF02589"/>
    </source>
</evidence>
<reference evidence="3 4" key="1">
    <citation type="submission" date="2018-10" db="EMBL/GenBank/DDBJ databases">
        <title>Sequencing the genomes of 1000 actinobacteria strains.</title>
        <authorList>
            <person name="Klenk H.-P."/>
        </authorList>
    </citation>
    <scope>NUCLEOTIDE SEQUENCE [LARGE SCALE GENOMIC DNA]</scope>
    <source>
        <strain evidence="3 4">DSM 45175</strain>
    </source>
</reference>
<proteinExistence type="predicted"/>
<accession>A0A495JGW2</accession>
<dbReference type="AlphaFoldDB" id="A0A495JGW2"/>
<feature type="domain" description="LUD" evidence="2">
    <location>
        <begin position="144"/>
        <end position="235"/>
    </location>
</feature>
<gene>
    <name evidence="3" type="ORF">BDK92_2315</name>
</gene>
<dbReference type="RefSeq" id="WP_121156694.1">
    <property type="nucleotide sequence ID" value="NZ_RBKT01000001.1"/>
</dbReference>
<dbReference type="PANTHER" id="PTHR43682">
    <property type="entry name" value="LACTATE UTILIZATION PROTEIN C"/>
    <property type="match status" value="1"/>
</dbReference>
<dbReference type="Proteomes" id="UP000277671">
    <property type="component" value="Unassembled WGS sequence"/>
</dbReference>
<evidence type="ECO:0000256" key="1">
    <source>
        <dbReference type="SAM" id="MobiDB-lite"/>
    </source>
</evidence>
<dbReference type="Gene3D" id="3.40.50.10420">
    <property type="entry name" value="NagB/RpiA/CoA transferase-like"/>
    <property type="match status" value="1"/>
</dbReference>
<dbReference type="EMBL" id="RBKT01000001">
    <property type="protein sequence ID" value="RKR88011.1"/>
    <property type="molecule type" value="Genomic_DNA"/>
</dbReference>